<reference evidence="1 2" key="1">
    <citation type="submission" date="2023-07" db="EMBL/GenBank/DDBJ databases">
        <title>Sorghum-associated microbial communities from plants grown in Nebraska, USA.</title>
        <authorList>
            <person name="Schachtman D."/>
        </authorList>
    </citation>
    <scope>NUCLEOTIDE SEQUENCE [LARGE SCALE GENOMIC DNA]</scope>
    <source>
        <strain evidence="1 2">DS1039</strain>
    </source>
</reference>
<comment type="caution">
    <text evidence="1">The sequence shown here is derived from an EMBL/GenBank/DDBJ whole genome shotgun (WGS) entry which is preliminary data.</text>
</comment>
<keyword evidence="2" id="KW-1185">Reference proteome</keyword>
<dbReference type="Proteomes" id="UP001185254">
    <property type="component" value="Unassembled WGS sequence"/>
</dbReference>
<gene>
    <name evidence="1" type="ORF">J2776_000524</name>
</gene>
<organism evidence="1 2">
    <name type="scientific">Paraburkholderia caledonica</name>
    <dbReference type="NCBI Taxonomy" id="134536"/>
    <lineage>
        <taxon>Bacteria</taxon>
        <taxon>Pseudomonadati</taxon>
        <taxon>Pseudomonadota</taxon>
        <taxon>Betaproteobacteria</taxon>
        <taxon>Burkholderiales</taxon>
        <taxon>Burkholderiaceae</taxon>
        <taxon>Paraburkholderia</taxon>
    </lineage>
</organism>
<sequence>MRGGGLVAASASRAVRREWDTKGPKKLPLRFCHGSLWSRYGWCIAEVGQNPLNYNFLAAQRRLSPSAATSRADDPGRVYRPRALVLPAFRPLLFRFSLRFGLL</sequence>
<accession>A0ABU1KSD1</accession>
<name>A0ABU1KSD1_9BURK</name>
<dbReference type="EMBL" id="JAVDQN010000001">
    <property type="protein sequence ID" value="MDR6373848.1"/>
    <property type="molecule type" value="Genomic_DNA"/>
</dbReference>
<proteinExistence type="predicted"/>
<evidence type="ECO:0000313" key="1">
    <source>
        <dbReference type="EMBL" id="MDR6373848.1"/>
    </source>
</evidence>
<evidence type="ECO:0000313" key="2">
    <source>
        <dbReference type="Proteomes" id="UP001185254"/>
    </source>
</evidence>
<protein>
    <submittedName>
        <fullName evidence="1">Uncharacterized protein</fullName>
    </submittedName>
</protein>